<dbReference type="SUPFAM" id="SSF51445">
    <property type="entry name" value="(Trans)glycosidases"/>
    <property type="match status" value="1"/>
</dbReference>
<evidence type="ECO:0000256" key="1">
    <source>
        <dbReference type="ARBA" id="ARBA00008061"/>
    </source>
</evidence>
<keyword evidence="6" id="KW-1185">Reference proteome</keyword>
<dbReference type="InterPro" id="IPR011837">
    <property type="entry name" value="Glycogen_debranch_GlgX"/>
</dbReference>
<dbReference type="SUPFAM" id="SSF81296">
    <property type="entry name" value="E set domains"/>
    <property type="match status" value="1"/>
</dbReference>
<gene>
    <name evidence="5" type="primary">glgX</name>
    <name evidence="5" type="ORF">RM552_04190</name>
</gene>
<dbReference type="InterPro" id="IPR013780">
    <property type="entry name" value="Glyco_hydro_b"/>
</dbReference>
<dbReference type="Gene3D" id="3.20.20.80">
    <property type="entry name" value="Glycosidases"/>
    <property type="match status" value="1"/>
</dbReference>
<dbReference type="RefSeq" id="WP_311367526.1">
    <property type="nucleotide sequence ID" value="NZ_JAVRHX010000001.1"/>
</dbReference>
<keyword evidence="2" id="KW-0378">Hydrolase</keyword>
<dbReference type="Pfam" id="PF02922">
    <property type="entry name" value="CBM_48"/>
    <property type="match status" value="1"/>
</dbReference>
<dbReference type="Pfam" id="PF00128">
    <property type="entry name" value="Alpha-amylase"/>
    <property type="match status" value="1"/>
</dbReference>
<dbReference type="CDD" id="cd11326">
    <property type="entry name" value="AmyAc_Glg_debranch"/>
    <property type="match status" value="1"/>
</dbReference>
<dbReference type="InterPro" id="IPR044505">
    <property type="entry name" value="GlgX_Isoamylase_N_E_set"/>
</dbReference>
<sequence length="710" mass="81027">MSLKIATSINRFVLQTGSLFPAGAKLTENGCNFSIYAPDAAQVFICLYDENEEEIARILLQQRIQSRWFGFIKGVGTEHLYGLRVKPKSNRSTNPDSSLDKLLIDPYAQSLNRPLTWSAEKYAGDSHALVPKAKLFAQANSNLRPLGISDEKRVIYEAHVKGLTQLHPSIPEQLRGKYLGACEPAIIEHLKQLGVTSIQFLPLMAFMPEPFITLKGLTNYWGYNPINFFAAEPRYANNDAVTECKEMIARFRAHNIEVILDVVFNHTCESGADGPVLSFKGLFESHAYLLEQNDETDQAQHLNYSGCGNTLKVSDPYMLSLVVDALRYWVSEMGVSGFRFDLASVAGREIHEFKNSAAFFKVLRQDPLLRTAVMIAEPWDIGPGGYQLGQYPDYWLEVNDKFRDVVRGFWRGDKGLKGEFATRLMGSRDIFRKNTRPMHASVNNVTYHDGYTLHDIVSFENKHNLDNLEENRDGHNHNLSANYGIEGETNDSLILDMRERQKRNLFATLVLSQGTPHILAGDELSKTQNGNNNAYCQDNEINWLDWEMTDRKAQFLTFCQYVINLRAKNRLLQQMHFDDDMFDNRQNIKVADWYRRDGSHKTDIDWVNHEHHCFALHLIGEDTLHYASAEHPSNAINVKLASDASKEEQWLLCINSLHDAREFHLPVLEAHEKWVCVLDTSVSDISKYRASAIDSIFNMPARTMRLYCNK</sequence>
<evidence type="ECO:0000256" key="2">
    <source>
        <dbReference type="ARBA" id="ARBA00022801"/>
    </source>
</evidence>
<dbReference type="SUPFAM" id="SSF51011">
    <property type="entry name" value="Glycosyl hydrolase domain"/>
    <property type="match status" value="1"/>
</dbReference>
<comment type="caution">
    <text evidence="5">The sequence shown here is derived from an EMBL/GenBank/DDBJ whole genome shotgun (WGS) entry which is preliminary data.</text>
</comment>
<dbReference type="SMART" id="SM00642">
    <property type="entry name" value="Aamy"/>
    <property type="match status" value="1"/>
</dbReference>
<dbReference type="InterPro" id="IPR004193">
    <property type="entry name" value="Glyco_hydro_13_N"/>
</dbReference>
<dbReference type="Gene3D" id="2.60.40.1180">
    <property type="entry name" value="Golgi alpha-mannosidase II"/>
    <property type="match status" value="1"/>
</dbReference>
<dbReference type="InterPro" id="IPR014756">
    <property type="entry name" value="Ig_E-set"/>
</dbReference>
<evidence type="ECO:0000256" key="3">
    <source>
        <dbReference type="ARBA" id="ARBA00023295"/>
    </source>
</evidence>
<keyword evidence="3" id="KW-0326">Glycosidase</keyword>
<dbReference type="NCBIfam" id="TIGR02100">
    <property type="entry name" value="glgX_debranch"/>
    <property type="match status" value="1"/>
</dbReference>
<feature type="domain" description="Glycosyl hydrolase family 13 catalytic" evidence="4">
    <location>
        <begin position="184"/>
        <end position="566"/>
    </location>
</feature>
<reference evidence="5 6" key="1">
    <citation type="submission" date="2023-09" db="EMBL/GenBank/DDBJ databases">
        <authorList>
            <person name="Rey-Velasco X."/>
        </authorList>
    </citation>
    <scope>NUCLEOTIDE SEQUENCE [LARGE SCALE GENOMIC DNA]</scope>
    <source>
        <strain evidence="5 6">P117</strain>
    </source>
</reference>
<evidence type="ECO:0000259" key="4">
    <source>
        <dbReference type="SMART" id="SM00642"/>
    </source>
</evidence>
<dbReference type="EMBL" id="JAVRHX010000001">
    <property type="protein sequence ID" value="MDT0594037.1"/>
    <property type="molecule type" value="Genomic_DNA"/>
</dbReference>
<evidence type="ECO:0000313" key="5">
    <source>
        <dbReference type="EMBL" id="MDT0594037.1"/>
    </source>
</evidence>
<dbReference type="CDD" id="cd02856">
    <property type="entry name" value="E_set_GDE_Isoamylase_N"/>
    <property type="match status" value="1"/>
</dbReference>
<accession>A0ABU2ZRH0</accession>
<proteinExistence type="inferred from homology"/>
<dbReference type="InterPro" id="IPR013783">
    <property type="entry name" value="Ig-like_fold"/>
</dbReference>
<organism evidence="5 6">
    <name type="scientific">Glaciecola petra</name>
    <dbReference type="NCBI Taxonomy" id="3075602"/>
    <lineage>
        <taxon>Bacteria</taxon>
        <taxon>Pseudomonadati</taxon>
        <taxon>Pseudomonadota</taxon>
        <taxon>Gammaproteobacteria</taxon>
        <taxon>Alteromonadales</taxon>
        <taxon>Alteromonadaceae</taxon>
        <taxon>Glaciecola</taxon>
    </lineage>
</organism>
<evidence type="ECO:0000313" key="6">
    <source>
        <dbReference type="Proteomes" id="UP001253545"/>
    </source>
</evidence>
<dbReference type="Gene3D" id="2.60.40.10">
    <property type="entry name" value="Immunoglobulins"/>
    <property type="match status" value="1"/>
</dbReference>
<dbReference type="InterPro" id="IPR017853">
    <property type="entry name" value="GH"/>
</dbReference>
<dbReference type="PANTHER" id="PTHR43002">
    <property type="entry name" value="GLYCOGEN DEBRANCHING ENZYME"/>
    <property type="match status" value="1"/>
</dbReference>
<name>A0ABU2ZRH0_9ALTE</name>
<protein>
    <submittedName>
        <fullName evidence="5">Glycogen debranching protein GlgX</fullName>
    </submittedName>
</protein>
<comment type="similarity">
    <text evidence="1">Belongs to the glycosyl hydrolase 13 family.</text>
</comment>
<dbReference type="InterPro" id="IPR006047">
    <property type="entry name" value="GH13_cat_dom"/>
</dbReference>
<dbReference type="Proteomes" id="UP001253545">
    <property type="component" value="Unassembled WGS sequence"/>
</dbReference>